<keyword evidence="4" id="KW-1185">Reference proteome</keyword>
<feature type="compositionally biased region" description="Pro residues" evidence="1">
    <location>
        <begin position="39"/>
        <end position="51"/>
    </location>
</feature>
<comment type="caution">
    <text evidence="3">The sequence shown here is derived from an EMBL/GenBank/DDBJ whole genome shotgun (WGS) entry which is preliminary data.</text>
</comment>
<evidence type="ECO:0000313" key="4">
    <source>
        <dbReference type="Proteomes" id="UP001597114"/>
    </source>
</evidence>
<organism evidence="3 4">
    <name type="scientific">Pseudonocardia yunnanensis</name>
    <dbReference type="NCBI Taxonomy" id="58107"/>
    <lineage>
        <taxon>Bacteria</taxon>
        <taxon>Bacillati</taxon>
        <taxon>Actinomycetota</taxon>
        <taxon>Actinomycetes</taxon>
        <taxon>Pseudonocardiales</taxon>
        <taxon>Pseudonocardiaceae</taxon>
        <taxon>Pseudonocardia</taxon>
    </lineage>
</organism>
<dbReference type="RefSeq" id="WP_344725930.1">
    <property type="nucleotide sequence ID" value="NZ_BAAAUS010000036.1"/>
</dbReference>
<name>A0ABW4EM26_9PSEU</name>
<evidence type="ECO:0000256" key="1">
    <source>
        <dbReference type="SAM" id="MobiDB-lite"/>
    </source>
</evidence>
<gene>
    <name evidence="3" type="ORF">ACFSJD_03060</name>
</gene>
<keyword evidence="2" id="KW-0472">Membrane</keyword>
<sequence length="164" mass="17226">MTYDPGNPGDQPQPPGGQGWSGGQQPPYPGGYGQQPPQGWGPPPGQQPPYGDPSAYGPGPGPGPGPGNGPQAQAKGFFSALFDFGFNHFATPSVVKIIYVVGLVLLGLAYIGFVIAGFAQGVGPGLLVLILGAIVALFYLTLFRITLEFYYAVVRMSEDIHHRR</sequence>
<feature type="region of interest" description="Disordered" evidence="1">
    <location>
        <begin position="1"/>
        <end position="71"/>
    </location>
</feature>
<dbReference type="EMBL" id="JBHUCO010000002">
    <property type="protein sequence ID" value="MFD1516448.1"/>
    <property type="molecule type" value="Genomic_DNA"/>
</dbReference>
<accession>A0ABW4EM26</accession>
<evidence type="ECO:0000256" key="2">
    <source>
        <dbReference type="SAM" id="Phobius"/>
    </source>
</evidence>
<dbReference type="InterPro" id="IPR025557">
    <property type="entry name" value="DUF4282"/>
</dbReference>
<dbReference type="Proteomes" id="UP001597114">
    <property type="component" value="Unassembled WGS sequence"/>
</dbReference>
<reference evidence="4" key="1">
    <citation type="journal article" date="2019" name="Int. J. Syst. Evol. Microbiol.">
        <title>The Global Catalogue of Microorganisms (GCM) 10K type strain sequencing project: providing services to taxonomists for standard genome sequencing and annotation.</title>
        <authorList>
            <consortium name="The Broad Institute Genomics Platform"/>
            <consortium name="The Broad Institute Genome Sequencing Center for Infectious Disease"/>
            <person name="Wu L."/>
            <person name="Ma J."/>
        </authorList>
    </citation>
    <scope>NUCLEOTIDE SEQUENCE [LARGE SCALE GENOMIC DNA]</scope>
    <source>
        <strain evidence="4">CCM 7043</strain>
    </source>
</reference>
<evidence type="ECO:0000313" key="3">
    <source>
        <dbReference type="EMBL" id="MFD1516448.1"/>
    </source>
</evidence>
<protein>
    <submittedName>
        <fullName evidence="3">DUF4282 domain-containing protein</fullName>
    </submittedName>
</protein>
<keyword evidence="2" id="KW-0812">Transmembrane</keyword>
<feature type="compositionally biased region" description="Low complexity" evidence="1">
    <location>
        <begin position="1"/>
        <end position="10"/>
    </location>
</feature>
<proteinExistence type="predicted"/>
<keyword evidence="2" id="KW-1133">Transmembrane helix</keyword>
<dbReference type="Pfam" id="PF14110">
    <property type="entry name" value="DUF4282"/>
    <property type="match status" value="1"/>
</dbReference>
<feature type="transmembrane region" description="Helical" evidence="2">
    <location>
        <begin position="125"/>
        <end position="147"/>
    </location>
</feature>
<feature type="transmembrane region" description="Helical" evidence="2">
    <location>
        <begin position="97"/>
        <end position="119"/>
    </location>
</feature>